<dbReference type="eggNOG" id="ENOG50300G9">
    <property type="taxonomic scope" value="Bacteria"/>
</dbReference>
<comment type="caution">
    <text evidence="2">The sequence shown here is derived from an EMBL/GenBank/DDBJ whole genome shotgun (WGS) entry which is preliminary data.</text>
</comment>
<reference evidence="2 3" key="1">
    <citation type="journal article" date="2014" name="Antonie Van Leeuwenhoek">
        <title>Hyphomonas beringensis sp. nov. and Hyphomonas chukchiensis sp. nov., isolated from surface seawater of the Bering Sea and Chukchi Sea.</title>
        <authorList>
            <person name="Li C."/>
            <person name="Lai Q."/>
            <person name="Li G."/>
            <person name="Dong C."/>
            <person name="Wang J."/>
            <person name="Liao Y."/>
            <person name="Shao Z."/>
        </authorList>
    </citation>
    <scope>NUCLEOTIDE SEQUENCE [LARGE SCALE GENOMIC DNA]</scope>
    <source>
        <strain evidence="2 3">MHS-2</strain>
    </source>
</reference>
<evidence type="ECO:0008006" key="4">
    <source>
        <dbReference type="Google" id="ProtNLM"/>
    </source>
</evidence>
<dbReference type="AlphaFoldDB" id="A0A059FNY5"/>
<accession>A0A059FNY5</accession>
<protein>
    <recommendedName>
        <fullName evidence="4">DUF2065 domain-containing protein</fullName>
    </recommendedName>
</protein>
<gene>
    <name evidence="2" type="ORF">HJO_09839</name>
</gene>
<evidence type="ECO:0000313" key="3">
    <source>
        <dbReference type="Proteomes" id="UP000025171"/>
    </source>
</evidence>
<dbReference type="STRING" id="1280950.HJO_09839"/>
<sequence>MLADTVCVIFGTYALAAGLGMVIEPGRAATVLEALETGPALTYVTGALMFFISAGLLALVNDFTTVTRSIGTVLAGGMVVESLLLLAWPKPVFALGRWLLPEEDHVRGIGLATMAFGLAIAVLGIL</sequence>
<evidence type="ECO:0000256" key="1">
    <source>
        <dbReference type="SAM" id="Phobius"/>
    </source>
</evidence>
<name>A0A059FNY5_9PROT</name>
<keyword evidence="1" id="KW-0472">Membrane</keyword>
<evidence type="ECO:0000313" key="2">
    <source>
        <dbReference type="EMBL" id="KCZ92327.1"/>
    </source>
</evidence>
<feature type="transmembrane region" description="Helical" evidence="1">
    <location>
        <begin position="108"/>
        <end position="125"/>
    </location>
</feature>
<organism evidence="2 3">
    <name type="scientific">Hyphomonas johnsonii MHS-2</name>
    <dbReference type="NCBI Taxonomy" id="1280950"/>
    <lineage>
        <taxon>Bacteria</taxon>
        <taxon>Pseudomonadati</taxon>
        <taxon>Pseudomonadota</taxon>
        <taxon>Alphaproteobacteria</taxon>
        <taxon>Hyphomonadales</taxon>
        <taxon>Hyphomonadaceae</taxon>
        <taxon>Hyphomonas</taxon>
    </lineage>
</organism>
<keyword evidence="1" id="KW-1133">Transmembrane helix</keyword>
<dbReference type="RefSeq" id="WP_035616556.1">
    <property type="nucleotide sequence ID" value="NZ_ARYK01000004.1"/>
</dbReference>
<proteinExistence type="predicted"/>
<keyword evidence="1" id="KW-0812">Transmembrane</keyword>
<dbReference type="Proteomes" id="UP000025171">
    <property type="component" value="Unassembled WGS sequence"/>
</dbReference>
<dbReference type="EMBL" id="ARYK01000004">
    <property type="protein sequence ID" value="KCZ92327.1"/>
    <property type="molecule type" value="Genomic_DNA"/>
</dbReference>
<keyword evidence="3" id="KW-1185">Reference proteome</keyword>
<feature type="transmembrane region" description="Helical" evidence="1">
    <location>
        <begin position="72"/>
        <end position="88"/>
    </location>
</feature>
<feature type="transmembrane region" description="Helical" evidence="1">
    <location>
        <begin position="40"/>
        <end position="60"/>
    </location>
</feature>
<dbReference type="OrthoDB" id="7619242at2"/>
<dbReference type="PATRIC" id="fig|1280950.3.peg.1966"/>